<keyword evidence="1" id="KW-0812">Transmembrane</keyword>
<sequence>MGQKHERLGTPRAAGIAGVVFAILLAAAIVLVRIALPEGVGGDDIAVDAGQRSAVQTALALIPFAGIAFLWFMGALREQSGAGEDRFVSTVFLGSGLVFVATLFASAAAAATVLDESQQQSPFGRHFAYALLTTYAMRMAAVFIFTTSAIGRRLGALPRPLIVLGYLAGLTLLVVGADVPWSELVFPAWALIVSLHILRGRRPSDARPAAPAAPA</sequence>
<keyword evidence="3" id="KW-1185">Reference proteome</keyword>
<dbReference type="Proteomes" id="UP000658320">
    <property type="component" value="Unassembled WGS sequence"/>
</dbReference>
<feature type="transmembrane region" description="Helical" evidence="1">
    <location>
        <begin position="87"/>
        <end position="114"/>
    </location>
</feature>
<name>A0A918FEG2_9ACTN</name>
<feature type="transmembrane region" description="Helical" evidence="1">
    <location>
        <begin position="181"/>
        <end position="198"/>
    </location>
</feature>
<reference evidence="2" key="1">
    <citation type="journal article" date="2014" name="Int. J. Syst. Evol. Microbiol.">
        <title>Complete genome sequence of Corynebacterium casei LMG S-19264T (=DSM 44701T), isolated from a smear-ripened cheese.</title>
        <authorList>
            <consortium name="US DOE Joint Genome Institute (JGI-PGF)"/>
            <person name="Walter F."/>
            <person name="Albersmeier A."/>
            <person name="Kalinowski J."/>
            <person name="Ruckert C."/>
        </authorList>
    </citation>
    <scope>NUCLEOTIDE SEQUENCE</scope>
    <source>
        <strain evidence="2">JCM 4346</strain>
    </source>
</reference>
<keyword evidence="1" id="KW-1133">Transmembrane helix</keyword>
<evidence type="ECO:0000313" key="3">
    <source>
        <dbReference type="Proteomes" id="UP000658320"/>
    </source>
</evidence>
<keyword evidence="1" id="KW-0472">Membrane</keyword>
<reference evidence="2" key="2">
    <citation type="submission" date="2020-09" db="EMBL/GenBank/DDBJ databases">
        <authorList>
            <person name="Sun Q."/>
            <person name="Ohkuma M."/>
        </authorList>
    </citation>
    <scope>NUCLEOTIDE SEQUENCE</scope>
    <source>
        <strain evidence="2">JCM 4346</strain>
    </source>
</reference>
<protein>
    <submittedName>
        <fullName evidence="2">Uncharacterized protein</fullName>
    </submittedName>
</protein>
<dbReference type="RefSeq" id="WP_189940651.1">
    <property type="nucleotide sequence ID" value="NZ_BMSX01000014.1"/>
</dbReference>
<feature type="transmembrane region" description="Helical" evidence="1">
    <location>
        <begin position="12"/>
        <end position="34"/>
    </location>
</feature>
<gene>
    <name evidence="2" type="ORF">GCM10010251_57480</name>
</gene>
<dbReference type="EMBL" id="BMSX01000014">
    <property type="protein sequence ID" value="GGR33670.1"/>
    <property type="molecule type" value="Genomic_DNA"/>
</dbReference>
<dbReference type="AlphaFoldDB" id="A0A918FEG2"/>
<accession>A0A918FEG2</accession>
<proteinExistence type="predicted"/>
<evidence type="ECO:0000313" key="2">
    <source>
        <dbReference type="EMBL" id="GGR33670.1"/>
    </source>
</evidence>
<organism evidence="2 3">
    <name type="scientific">Streptomyces aurantiogriseus</name>
    <dbReference type="NCBI Taxonomy" id="66870"/>
    <lineage>
        <taxon>Bacteria</taxon>
        <taxon>Bacillati</taxon>
        <taxon>Actinomycetota</taxon>
        <taxon>Actinomycetes</taxon>
        <taxon>Kitasatosporales</taxon>
        <taxon>Streptomycetaceae</taxon>
        <taxon>Streptomyces</taxon>
    </lineage>
</organism>
<evidence type="ECO:0000256" key="1">
    <source>
        <dbReference type="SAM" id="Phobius"/>
    </source>
</evidence>
<feature type="transmembrane region" description="Helical" evidence="1">
    <location>
        <begin position="126"/>
        <end position="145"/>
    </location>
</feature>
<comment type="caution">
    <text evidence="2">The sequence shown here is derived from an EMBL/GenBank/DDBJ whole genome shotgun (WGS) entry which is preliminary data.</text>
</comment>
<feature type="transmembrane region" description="Helical" evidence="1">
    <location>
        <begin position="157"/>
        <end position="175"/>
    </location>
</feature>
<feature type="transmembrane region" description="Helical" evidence="1">
    <location>
        <begin position="54"/>
        <end position="75"/>
    </location>
</feature>